<accession>A0A2N9JEJ5</accession>
<dbReference type="PANTHER" id="PTHR37313:SF2">
    <property type="entry name" value="UPF0749 PROTEIN YLXX"/>
    <property type="match status" value="1"/>
</dbReference>
<organism evidence="4 5">
    <name type="scientific">Micropruina glycogenica</name>
    <dbReference type="NCBI Taxonomy" id="75385"/>
    <lineage>
        <taxon>Bacteria</taxon>
        <taxon>Bacillati</taxon>
        <taxon>Actinomycetota</taxon>
        <taxon>Actinomycetes</taxon>
        <taxon>Propionibacteriales</taxon>
        <taxon>Nocardioidaceae</taxon>
        <taxon>Micropruina</taxon>
    </lineage>
</organism>
<dbReference type="PANTHER" id="PTHR37313">
    <property type="entry name" value="UPF0749 PROTEIN RV1825"/>
    <property type="match status" value="1"/>
</dbReference>
<evidence type="ECO:0000313" key="5">
    <source>
        <dbReference type="Proteomes" id="UP000238164"/>
    </source>
</evidence>
<reference evidence="4 5" key="1">
    <citation type="submission" date="2018-02" db="EMBL/GenBank/DDBJ databases">
        <authorList>
            <person name="Cohen D.B."/>
            <person name="Kent A.D."/>
        </authorList>
    </citation>
    <scope>NUCLEOTIDE SEQUENCE [LARGE SCALE GENOMIC DNA]</scope>
    <source>
        <strain evidence="4">1</strain>
    </source>
</reference>
<dbReference type="EMBL" id="LT985188">
    <property type="protein sequence ID" value="SPD86541.1"/>
    <property type="molecule type" value="Genomic_DNA"/>
</dbReference>
<dbReference type="OrthoDB" id="3211287at2"/>
<dbReference type="InterPro" id="IPR010273">
    <property type="entry name" value="DUF881"/>
</dbReference>
<protein>
    <recommendedName>
        <fullName evidence="6">Division initiation protein</fullName>
    </recommendedName>
</protein>
<feature type="coiled-coil region" evidence="2">
    <location>
        <begin position="106"/>
        <end position="140"/>
    </location>
</feature>
<feature type="region of interest" description="Disordered" evidence="3">
    <location>
        <begin position="1"/>
        <end position="59"/>
    </location>
</feature>
<evidence type="ECO:0008006" key="6">
    <source>
        <dbReference type="Google" id="ProtNLM"/>
    </source>
</evidence>
<name>A0A2N9JEJ5_9ACTN</name>
<keyword evidence="2" id="KW-0175">Coiled coil</keyword>
<dbReference type="KEGG" id="mgg:MPLG2_1505"/>
<dbReference type="GO" id="GO:0005886">
    <property type="term" value="C:plasma membrane"/>
    <property type="evidence" value="ECO:0007669"/>
    <property type="project" value="TreeGrafter"/>
</dbReference>
<evidence type="ECO:0000256" key="1">
    <source>
        <dbReference type="ARBA" id="ARBA00009108"/>
    </source>
</evidence>
<evidence type="ECO:0000313" key="4">
    <source>
        <dbReference type="EMBL" id="SPD86541.1"/>
    </source>
</evidence>
<feature type="compositionally biased region" description="Basic and acidic residues" evidence="3">
    <location>
        <begin position="31"/>
        <end position="59"/>
    </location>
</feature>
<evidence type="ECO:0000256" key="2">
    <source>
        <dbReference type="SAM" id="Coils"/>
    </source>
</evidence>
<dbReference type="Gene3D" id="3.30.70.1880">
    <property type="entry name" value="Protein of unknown function DUF881"/>
    <property type="match status" value="1"/>
</dbReference>
<sequence>MPEYEPKHGATEESSVEPVETESVEPDEAEGLDKLDQPVESKRDKLDQPDGSDPRPPVDWRELVRDFVKPGRAQVVFAAILLILGLGVAMQVRSQAQQTDYSTMRRADLVQLLDDLNSESRRLEAEIAQLEETKRQLQSGADSERVAREEAQRRLDVLAILGGTAPAQGSGIRVVIDDPNHKVTPELLLNTIEELRDAGAEVIAINQTVRVVASTWFASGRGGIVVDDQTITAPISIDVIGEPHALTEALRFSGGLVSEVQNSRVGGTVSIVSDPKVTIEAVVSPPIGKFAKPA</sequence>
<dbReference type="Pfam" id="PF05949">
    <property type="entry name" value="DUF881"/>
    <property type="match status" value="1"/>
</dbReference>
<dbReference type="Proteomes" id="UP000238164">
    <property type="component" value="Chromosome 1"/>
</dbReference>
<dbReference type="AlphaFoldDB" id="A0A2N9JEJ5"/>
<gene>
    <name evidence="4" type="ORF">MPLG2_1505</name>
</gene>
<evidence type="ECO:0000256" key="3">
    <source>
        <dbReference type="SAM" id="MobiDB-lite"/>
    </source>
</evidence>
<feature type="compositionally biased region" description="Acidic residues" evidence="3">
    <location>
        <begin position="19"/>
        <end position="30"/>
    </location>
</feature>
<feature type="compositionally biased region" description="Basic and acidic residues" evidence="3">
    <location>
        <begin position="1"/>
        <end position="11"/>
    </location>
</feature>
<comment type="similarity">
    <text evidence="1">Belongs to the UPF0749 family.</text>
</comment>
<keyword evidence="5" id="KW-1185">Reference proteome</keyword>
<dbReference type="RefSeq" id="WP_105185491.1">
    <property type="nucleotide sequence ID" value="NZ_BAAAGO010000033.1"/>
</dbReference>
<proteinExistence type="inferred from homology"/>